<evidence type="ECO:0000313" key="2">
    <source>
        <dbReference type="Proteomes" id="UP001054854"/>
    </source>
</evidence>
<organism evidence="1 2">
    <name type="scientific">Streptomyces hygroscopicus</name>
    <dbReference type="NCBI Taxonomy" id="1912"/>
    <lineage>
        <taxon>Bacteria</taxon>
        <taxon>Bacillati</taxon>
        <taxon>Actinomycetota</taxon>
        <taxon>Actinomycetes</taxon>
        <taxon>Kitasatosporales</taxon>
        <taxon>Streptomycetaceae</taxon>
        <taxon>Streptomyces</taxon>
        <taxon>Streptomyces violaceusniger group</taxon>
    </lineage>
</organism>
<name>A0ABQ3TX13_STRHY</name>
<proteinExistence type="predicted"/>
<gene>
    <name evidence="1" type="ORF">TPA0910_23070</name>
</gene>
<reference evidence="1" key="1">
    <citation type="submission" date="2024-05" db="EMBL/GenBank/DDBJ databases">
        <title>Whole genome shotgun sequence of Streptomyces hygroscopicus NBRC 113678.</title>
        <authorList>
            <person name="Komaki H."/>
            <person name="Tamura T."/>
        </authorList>
    </citation>
    <scope>NUCLEOTIDE SEQUENCE</scope>
    <source>
        <strain evidence="1">N11-34</strain>
    </source>
</reference>
<keyword evidence="2" id="KW-1185">Reference proteome</keyword>
<accession>A0ABQ3TX13</accession>
<dbReference type="EMBL" id="BNEK01000003">
    <property type="protein sequence ID" value="GHJ27874.1"/>
    <property type="molecule type" value="Genomic_DNA"/>
</dbReference>
<protein>
    <submittedName>
        <fullName evidence="1">Uncharacterized protein</fullName>
    </submittedName>
</protein>
<comment type="caution">
    <text evidence="1">The sequence shown here is derived from an EMBL/GenBank/DDBJ whole genome shotgun (WGS) entry which is preliminary data.</text>
</comment>
<sequence>MNASFAVGWVERRGRRVALPVLGIRGRDVPRQAAVVGSVAAVGPRCLVRAAQGLRDSVCSVVPKVEYAEK</sequence>
<dbReference type="Proteomes" id="UP001054854">
    <property type="component" value="Unassembled WGS sequence"/>
</dbReference>
<evidence type="ECO:0000313" key="1">
    <source>
        <dbReference type="EMBL" id="GHJ27874.1"/>
    </source>
</evidence>